<dbReference type="InterPro" id="IPR013762">
    <property type="entry name" value="Integrase-like_cat_sf"/>
</dbReference>
<gene>
    <name evidence="7" type="ORF">JY500_08820</name>
</gene>
<dbReference type="SUPFAM" id="SSF56349">
    <property type="entry name" value="DNA breaking-rejoining enzymes"/>
    <property type="match status" value="1"/>
</dbReference>
<feature type="region of interest" description="Disordered" evidence="5">
    <location>
        <begin position="410"/>
        <end position="430"/>
    </location>
</feature>
<organism evidence="7 8">
    <name type="scientific">Niveibacterium microcysteis</name>
    <dbReference type="NCBI Taxonomy" id="2811415"/>
    <lineage>
        <taxon>Bacteria</taxon>
        <taxon>Pseudomonadati</taxon>
        <taxon>Pseudomonadota</taxon>
        <taxon>Betaproteobacteria</taxon>
        <taxon>Rhodocyclales</taxon>
        <taxon>Rhodocyclaceae</taxon>
        <taxon>Niveibacterium</taxon>
    </lineage>
</organism>
<accession>A0ABX7MAB7</accession>
<dbReference type="PANTHER" id="PTHR30629:SF2">
    <property type="entry name" value="PROPHAGE INTEGRASE INTS-RELATED"/>
    <property type="match status" value="1"/>
</dbReference>
<keyword evidence="8" id="KW-1185">Reference proteome</keyword>
<dbReference type="RefSeq" id="WP_206256091.1">
    <property type="nucleotide sequence ID" value="NZ_CP071060.1"/>
</dbReference>
<dbReference type="InterPro" id="IPR050808">
    <property type="entry name" value="Phage_Integrase"/>
</dbReference>
<sequence length="430" mass="48358">MALTHNAASKTPPRADGKPLKLADGAGLYLLIKGNGSRYWRMKYRWGGKEKLLALGVFPEVSLKDARDRRDAARRLLSEGTDPGEQRRVDKAAARRATDLSFESIALEWHSTKAAEWVPGHASSVLATLKTYLFPDLGRRPIAEIEPLELLEVLRKVERAGKIDTAKRLRERCDAIFRLAVISGRAKHNPAADLAEAMQVSIVKPRPALTAQQLPAFLRALAQTDTITLQTRVLFTLLLTCFTRIGETVRAEWEHIDFDRALWVIPPENRKLKNKLKLTAPPHIIPLPIQALAALRELEQHRRPGPYVFPSVRGVRAHMSESTPLKALERMGYGGKNTENGNVVTHGFRATASTILNEAGFNPDAVERQLSHTEANQVRAAYNRAQYMEERRSMLQWWANYLEEVERSTEGTQNAGLTTMQNYYSYEPDA</sequence>
<comment type="similarity">
    <text evidence="1">Belongs to the 'phage' integrase family.</text>
</comment>
<dbReference type="InterPro" id="IPR038488">
    <property type="entry name" value="Integrase_DNA-bd_sf"/>
</dbReference>
<feature type="compositionally biased region" description="Polar residues" evidence="5">
    <location>
        <begin position="410"/>
        <end position="424"/>
    </location>
</feature>
<evidence type="ECO:0000256" key="4">
    <source>
        <dbReference type="ARBA" id="ARBA00023172"/>
    </source>
</evidence>
<evidence type="ECO:0000256" key="3">
    <source>
        <dbReference type="ARBA" id="ARBA00023125"/>
    </source>
</evidence>
<dbReference type="Pfam" id="PF13356">
    <property type="entry name" value="Arm-DNA-bind_3"/>
    <property type="match status" value="1"/>
</dbReference>
<dbReference type="Pfam" id="PF00589">
    <property type="entry name" value="Phage_integrase"/>
    <property type="match status" value="1"/>
</dbReference>
<dbReference type="CDD" id="cd00801">
    <property type="entry name" value="INT_P4_C"/>
    <property type="match status" value="1"/>
</dbReference>
<keyword evidence="2" id="KW-0229">DNA integration</keyword>
<dbReference type="EMBL" id="CP071060">
    <property type="protein sequence ID" value="QSI78690.1"/>
    <property type="molecule type" value="Genomic_DNA"/>
</dbReference>
<dbReference type="PROSITE" id="PS51898">
    <property type="entry name" value="TYR_RECOMBINASE"/>
    <property type="match status" value="1"/>
</dbReference>
<dbReference type="Gene3D" id="1.10.150.130">
    <property type="match status" value="1"/>
</dbReference>
<evidence type="ECO:0000256" key="1">
    <source>
        <dbReference type="ARBA" id="ARBA00008857"/>
    </source>
</evidence>
<dbReference type="Pfam" id="PF22022">
    <property type="entry name" value="Phage_int_M"/>
    <property type="match status" value="1"/>
</dbReference>
<evidence type="ECO:0000313" key="7">
    <source>
        <dbReference type="EMBL" id="QSI78690.1"/>
    </source>
</evidence>
<dbReference type="Proteomes" id="UP000663570">
    <property type="component" value="Chromosome"/>
</dbReference>
<proteinExistence type="inferred from homology"/>
<keyword evidence="4" id="KW-0233">DNA recombination</keyword>
<evidence type="ECO:0000256" key="2">
    <source>
        <dbReference type="ARBA" id="ARBA00022908"/>
    </source>
</evidence>
<evidence type="ECO:0000313" key="8">
    <source>
        <dbReference type="Proteomes" id="UP000663570"/>
    </source>
</evidence>
<dbReference type="InterPro" id="IPR002104">
    <property type="entry name" value="Integrase_catalytic"/>
</dbReference>
<dbReference type="Gene3D" id="1.10.443.10">
    <property type="entry name" value="Intergrase catalytic core"/>
    <property type="match status" value="1"/>
</dbReference>
<dbReference type="PANTHER" id="PTHR30629">
    <property type="entry name" value="PROPHAGE INTEGRASE"/>
    <property type="match status" value="1"/>
</dbReference>
<dbReference type="InterPro" id="IPR010998">
    <property type="entry name" value="Integrase_recombinase_N"/>
</dbReference>
<dbReference type="InterPro" id="IPR053876">
    <property type="entry name" value="Phage_int_M"/>
</dbReference>
<evidence type="ECO:0000259" key="6">
    <source>
        <dbReference type="PROSITE" id="PS51898"/>
    </source>
</evidence>
<feature type="domain" description="Tyr recombinase" evidence="6">
    <location>
        <begin position="204"/>
        <end position="396"/>
    </location>
</feature>
<protein>
    <submittedName>
        <fullName evidence="7">Tyrosine-type recombinase/integrase</fullName>
    </submittedName>
</protein>
<dbReference type="InterPro" id="IPR011010">
    <property type="entry name" value="DNA_brk_join_enz"/>
</dbReference>
<keyword evidence="3" id="KW-0238">DNA-binding</keyword>
<dbReference type="InterPro" id="IPR025166">
    <property type="entry name" value="Integrase_DNA_bind_dom"/>
</dbReference>
<evidence type="ECO:0000256" key="5">
    <source>
        <dbReference type="SAM" id="MobiDB-lite"/>
    </source>
</evidence>
<reference evidence="7 8" key="1">
    <citation type="submission" date="2021-02" db="EMBL/GenBank/DDBJ databases">
        <title>Niveibacterium changnyeongensis HC41.</title>
        <authorList>
            <person name="Kang M."/>
        </authorList>
    </citation>
    <scope>NUCLEOTIDE SEQUENCE [LARGE SCALE GENOMIC DNA]</scope>
    <source>
        <strain evidence="7 8">HC41</strain>
    </source>
</reference>
<dbReference type="Gene3D" id="3.30.160.390">
    <property type="entry name" value="Integrase, DNA-binding domain"/>
    <property type="match status" value="1"/>
</dbReference>
<name>A0ABX7MAB7_9RHOO</name>